<keyword evidence="4" id="KW-1185">Reference proteome</keyword>
<evidence type="ECO:0000256" key="1">
    <source>
        <dbReference type="SAM" id="MobiDB-lite"/>
    </source>
</evidence>
<keyword evidence="2" id="KW-0732">Signal</keyword>
<evidence type="ECO:0000313" key="3">
    <source>
        <dbReference type="EMBL" id="ALS74750.1"/>
    </source>
</evidence>
<dbReference type="AlphaFoldDB" id="A0A0U2YT22"/>
<organism evidence="3 4">
    <name type="scientific">Planococcus rifietoensis</name>
    <dbReference type="NCBI Taxonomy" id="200991"/>
    <lineage>
        <taxon>Bacteria</taxon>
        <taxon>Bacillati</taxon>
        <taxon>Bacillota</taxon>
        <taxon>Bacilli</taxon>
        <taxon>Bacillales</taxon>
        <taxon>Caryophanaceae</taxon>
        <taxon>Planococcus</taxon>
    </lineage>
</organism>
<dbReference type="Proteomes" id="UP000067683">
    <property type="component" value="Chromosome"/>
</dbReference>
<evidence type="ECO:0000313" key="4">
    <source>
        <dbReference type="Proteomes" id="UP000067683"/>
    </source>
</evidence>
<gene>
    <name evidence="3" type="ORF">AUC31_05725</name>
</gene>
<dbReference type="RefSeq" id="WP_058381457.1">
    <property type="nucleotide sequence ID" value="NZ_CP013659.2"/>
</dbReference>
<evidence type="ECO:0000256" key="2">
    <source>
        <dbReference type="SAM" id="SignalP"/>
    </source>
</evidence>
<dbReference type="OrthoDB" id="2425776at2"/>
<feature type="signal peptide" evidence="2">
    <location>
        <begin position="1"/>
        <end position="20"/>
    </location>
</feature>
<dbReference type="Pfam" id="PF14039">
    <property type="entry name" value="YusW"/>
    <property type="match status" value="2"/>
</dbReference>
<sequence length="284" mass="31567">MKKMTAGMAAVILLAGCGTAQDTSQTTTADTENATQQQTDATNGDSGKAQGASTEQADSAEKEAKANQSASPAANGEIREFDLDLKFTDDREWEFDYDRNEASIERDSGDRLSGQQAQDEFAQLFQAIQFSTERPLEDIKREVLEAVNAEQEGVRDFEMDVKFDSGEEMEINHDVRNGETSEELNEFSLELKFVDGGESSYDFESDEREAEIERRDGSENEGAAALEEMEQLLNQVNIATDRSIDDMKAEVLQALSIDAGEVEDFELEVDYRGGEELKFSHDMK</sequence>
<feature type="compositionally biased region" description="Low complexity" evidence="1">
    <location>
        <begin position="19"/>
        <end position="42"/>
    </location>
</feature>
<dbReference type="PROSITE" id="PS51257">
    <property type="entry name" value="PROKAR_LIPOPROTEIN"/>
    <property type="match status" value="1"/>
</dbReference>
<dbReference type="InterPro" id="IPR025623">
    <property type="entry name" value="YusW"/>
</dbReference>
<proteinExistence type="predicted"/>
<accession>A0A0U2YT22</accession>
<reference evidence="3" key="1">
    <citation type="submission" date="2016-01" db="EMBL/GenBank/DDBJ databases">
        <title>Complete genome of Planococcus rifietoensis type strain M8.</title>
        <authorList>
            <person name="See-Too W.S."/>
        </authorList>
    </citation>
    <scope>NUCLEOTIDE SEQUENCE [LARGE SCALE GENOMIC DNA]</scope>
    <source>
        <strain evidence="3">M8</strain>
    </source>
</reference>
<protein>
    <recommendedName>
        <fullName evidence="5">YusW-like protein</fullName>
    </recommendedName>
</protein>
<name>A0A0U2YT22_9BACL</name>
<evidence type="ECO:0008006" key="5">
    <source>
        <dbReference type="Google" id="ProtNLM"/>
    </source>
</evidence>
<feature type="region of interest" description="Disordered" evidence="1">
    <location>
        <begin position="200"/>
        <end position="221"/>
    </location>
</feature>
<feature type="compositionally biased region" description="Acidic residues" evidence="1">
    <location>
        <begin position="201"/>
        <end position="210"/>
    </location>
</feature>
<dbReference type="KEGG" id="prt:AUC31_05725"/>
<feature type="region of interest" description="Disordered" evidence="1">
    <location>
        <begin position="18"/>
        <end position="79"/>
    </location>
</feature>
<dbReference type="EMBL" id="CP013659">
    <property type="protein sequence ID" value="ALS74750.1"/>
    <property type="molecule type" value="Genomic_DNA"/>
</dbReference>
<feature type="compositionally biased region" description="Basic and acidic residues" evidence="1">
    <location>
        <begin position="158"/>
        <end position="179"/>
    </location>
</feature>
<feature type="region of interest" description="Disordered" evidence="1">
    <location>
        <begin position="158"/>
        <end position="180"/>
    </location>
</feature>
<feature type="chain" id="PRO_5039670702" description="YusW-like protein" evidence="2">
    <location>
        <begin position="21"/>
        <end position="284"/>
    </location>
</feature>